<dbReference type="GO" id="GO:0015074">
    <property type="term" value="P:DNA integration"/>
    <property type="evidence" value="ECO:0007669"/>
    <property type="project" value="UniProtKB-KW"/>
</dbReference>
<dbReference type="InterPro" id="IPR050808">
    <property type="entry name" value="Phage_Integrase"/>
</dbReference>
<evidence type="ECO:0000256" key="1">
    <source>
        <dbReference type="ARBA" id="ARBA00008857"/>
    </source>
</evidence>
<dbReference type="InterPro" id="IPR002104">
    <property type="entry name" value="Integrase_catalytic"/>
</dbReference>
<evidence type="ECO:0000256" key="5">
    <source>
        <dbReference type="PROSITE-ProRule" id="PRU01248"/>
    </source>
</evidence>
<dbReference type="InterPro" id="IPR038488">
    <property type="entry name" value="Integrase_DNA-bd_sf"/>
</dbReference>
<name>A0A4Q2RDC4_9HYPH</name>
<evidence type="ECO:0000259" key="6">
    <source>
        <dbReference type="PROSITE" id="PS51898"/>
    </source>
</evidence>
<keyword evidence="4" id="KW-0233">DNA recombination</keyword>
<proteinExistence type="inferred from homology"/>
<dbReference type="PROSITE" id="PS51900">
    <property type="entry name" value="CB"/>
    <property type="match status" value="1"/>
</dbReference>
<evidence type="ECO:0000256" key="2">
    <source>
        <dbReference type="ARBA" id="ARBA00022908"/>
    </source>
</evidence>
<dbReference type="InterPro" id="IPR013762">
    <property type="entry name" value="Integrase-like_cat_sf"/>
</dbReference>
<dbReference type="SUPFAM" id="SSF56349">
    <property type="entry name" value="DNA breaking-rejoining enzymes"/>
    <property type="match status" value="1"/>
</dbReference>
<dbReference type="EMBL" id="QYBC01000006">
    <property type="protein sequence ID" value="RYB05716.1"/>
    <property type="molecule type" value="Genomic_DNA"/>
</dbReference>
<keyword evidence="3 5" id="KW-0238">DNA-binding</keyword>
<dbReference type="PANTHER" id="PTHR30629">
    <property type="entry name" value="PROPHAGE INTEGRASE"/>
    <property type="match status" value="1"/>
</dbReference>
<evidence type="ECO:0000256" key="4">
    <source>
        <dbReference type="ARBA" id="ARBA00023172"/>
    </source>
</evidence>
<accession>A0A4Q2RDC4</accession>
<dbReference type="Gene3D" id="3.30.160.390">
    <property type="entry name" value="Integrase, DNA-binding domain"/>
    <property type="match status" value="1"/>
</dbReference>
<dbReference type="CDD" id="cd00801">
    <property type="entry name" value="INT_P4_C"/>
    <property type="match status" value="1"/>
</dbReference>
<protein>
    <submittedName>
        <fullName evidence="8">DUF4102 domain-containing protein</fullName>
    </submittedName>
</protein>
<keyword evidence="9" id="KW-1185">Reference proteome</keyword>
<reference evidence="8 9" key="1">
    <citation type="submission" date="2018-09" db="EMBL/GenBank/DDBJ databases">
        <authorList>
            <person name="Grouzdev D.S."/>
            <person name="Krutkina M.S."/>
        </authorList>
    </citation>
    <scope>NUCLEOTIDE SEQUENCE [LARGE SCALE GENOMIC DNA]</scope>
    <source>
        <strain evidence="8 9">RmlP001</strain>
    </source>
</reference>
<dbReference type="AlphaFoldDB" id="A0A4Q2RDC4"/>
<dbReference type="PANTHER" id="PTHR30629:SF2">
    <property type="entry name" value="PROPHAGE INTEGRASE INTS-RELATED"/>
    <property type="match status" value="1"/>
</dbReference>
<gene>
    <name evidence="8" type="ORF">D3272_09030</name>
</gene>
<dbReference type="GO" id="GO:0003677">
    <property type="term" value="F:DNA binding"/>
    <property type="evidence" value="ECO:0007669"/>
    <property type="project" value="UniProtKB-UniRule"/>
</dbReference>
<comment type="caution">
    <text evidence="8">The sequence shown here is derived from an EMBL/GenBank/DDBJ whole genome shotgun (WGS) entry which is preliminary data.</text>
</comment>
<sequence>MRLSRQSIAKLALPEGKVEIIVFDSDLPGFGLRIRAGGKRTWLAQYRLGTKQRRLSLGSTDAVDPDEARRRAKAALARVSLGEDPAEVKVAAAAARAVTMQSVLPSFFAHVEPRQAASHHADTRRYLEKHWRPLLEVPIASVTRARVAARLLEIAREHGPFAANRARAAISRFFSWAIGEGVAHDNPVIGTNKPAAEVARDRVLSDAELGLVWTHAGPGHYQAIARLLILTAARRDEVAGMAWSELEGSVWTIPAERAKNGKPLVLDLPPAAMAILGSVDRREGRDLIFGSRDGPFSGFGKPKVALDARMLAGLQAVHGPKAALPPWRLHDLRRSAATRMADLGVQPHVVEALLNHISGSKAGVAGIYNRATYRDEKRAALLLWADHVMALVGRH</sequence>
<feature type="domain" description="Tyr recombinase" evidence="6">
    <location>
        <begin position="199"/>
        <end position="382"/>
    </location>
</feature>
<dbReference type="Pfam" id="PF00589">
    <property type="entry name" value="Phage_integrase"/>
    <property type="match status" value="1"/>
</dbReference>
<dbReference type="Pfam" id="PF22022">
    <property type="entry name" value="Phage_int_M"/>
    <property type="match status" value="1"/>
</dbReference>
<dbReference type="Gene3D" id="1.10.150.130">
    <property type="match status" value="1"/>
</dbReference>
<reference evidence="8 9" key="2">
    <citation type="submission" date="2019-02" db="EMBL/GenBank/DDBJ databases">
        <title>'Lichenibacterium ramalinii' gen. nov. sp. nov., 'Lichenibacterium minor' gen. nov. sp. nov.</title>
        <authorList>
            <person name="Pankratov T."/>
        </authorList>
    </citation>
    <scope>NUCLEOTIDE SEQUENCE [LARGE SCALE GENOMIC DNA]</scope>
    <source>
        <strain evidence="8 9">RmlP001</strain>
    </source>
</reference>
<dbReference type="GO" id="GO:0006310">
    <property type="term" value="P:DNA recombination"/>
    <property type="evidence" value="ECO:0007669"/>
    <property type="project" value="UniProtKB-KW"/>
</dbReference>
<dbReference type="InterPro" id="IPR053876">
    <property type="entry name" value="Phage_int_M"/>
</dbReference>
<organism evidence="8 9">
    <name type="scientific">Lichenibacterium ramalinae</name>
    <dbReference type="NCBI Taxonomy" id="2316527"/>
    <lineage>
        <taxon>Bacteria</taxon>
        <taxon>Pseudomonadati</taxon>
        <taxon>Pseudomonadota</taxon>
        <taxon>Alphaproteobacteria</taxon>
        <taxon>Hyphomicrobiales</taxon>
        <taxon>Lichenihabitantaceae</taxon>
        <taxon>Lichenibacterium</taxon>
    </lineage>
</organism>
<dbReference type="Gene3D" id="1.10.443.10">
    <property type="entry name" value="Intergrase catalytic core"/>
    <property type="match status" value="1"/>
</dbReference>
<dbReference type="OrthoDB" id="7615137at2"/>
<evidence type="ECO:0000313" key="9">
    <source>
        <dbReference type="Proteomes" id="UP000289411"/>
    </source>
</evidence>
<dbReference type="InterPro" id="IPR044068">
    <property type="entry name" value="CB"/>
</dbReference>
<dbReference type="Proteomes" id="UP000289411">
    <property type="component" value="Unassembled WGS sequence"/>
</dbReference>
<dbReference type="Pfam" id="PF13356">
    <property type="entry name" value="Arm-DNA-bind_3"/>
    <property type="match status" value="1"/>
</dbReference>
<dbReference type="InterPro" id="IPR010998">
    <property type="entry name" value="Integrase_recombinase_N"/>
</dbReference>
<dbReference type="PROSITE" id="PS51898">
    <property type="entry name" value="TYR_RECOMBINASE"/>
    <property type="match status" value="1"/>
</dbReference>
<dbReference type="InterPro" id="IPR011010">
    <property type="entry name" value="DNA_brk_join_enz"/>
</dbReference>
<comment type="similarity">
    <text evidence="1">Belongs to the 'phage' integrase family.</text>
</comment>
<evidence type="ECO:0000313" key="8">
    <source>
        <dbReference type="EMBL" id="RYB05716.1"/>
    </source>
</evidence>
<dbReference type="InterPro" id="IPR025166">
    <property type="entry name" value="Integrase_DNA_bind_dom"/>
</dbReference>
<feature type="domain" description="Core-binding (CB)" evidence="7">
    <location>
        <begin position="98"/>
        <end position="178"/>
    </location>
</feature>
<keyword evidence="2" id="KW-0229">DNA integration</keyword>
<evidence type="ECO:0000256" key="3">
    <source>
        <dbReference type="ARBA" id="ARBA00023125"/>
    </source>
</evidence>
<evidence type="ECO:0000259" key="7">
    <source>
        <dbReference type="PROSITE" id="PS51900"/>
    </source>
</evidence>